<keyword evidence="13 14" id="KW-0998">Cell outer membrane</keyword>
<evidence type="ECO:0000256" key="4">
    <source>
        <dbReference type="ARBA" id="ARBA00022452"/>
    </source>
</evidence>
<evidence type="ECO:0000256" key="5">
    <source>
        <dbReference type="ARBA" id="ARBA00022496"/>
    </source>
</evidence>
<dbReference type="InterPro" id="IPR010917">
    <property type="entry name" value="TonB_rcpt_CS"/>
</dbReference>
<evidence type="ECO:0000313" key="19">
    <source>
        <dbReference type="Proteomes" id="UP000029493"/>
    </source>
</evidence>
<dbReference type="Pfam" id="PF07660">
    <property type="entry name" value="STN"/>
    <property type="match status" value="1"/>
</dbReference>
<evidence type="ECO:0000256" key="9">
    <source>
        <dbReference type="ARBA" id="ARBA00023065"/>
    </source>
</evidence>
<keyword evidence="19" id="KW-1185">Reference proteome</keyword>
<keyword evidence="3 14" id="KW-0813">Transport</keyword>
<dbReference type="PROSITE" id="PS01156">
    <property type="entry name" value="TONB_DEPENDENT_REC_2"/>
    <property type="match status" value="1"/>
</dbReference>
<gene>
    <name evidence="18" type="ORF">LK03_10505</name>
</gene>
<dbReference type="Proteomes" id="UP000029493">
    <property type="component" value="Chromosome"/>
</dbReference>
<dbReference type="InterPro" id="IPR012910">
    <property type="entry name" value="Plug_dom"/>
</dbReference>
<evidence type="ECO:0000256" key="1">
    <source>
        <dbReference type="ARBA" id="ARBA00004571"/>
    </source>
</evidence>
<evidence type="ECO:0000256" key="10">
    <source>
        <dbReference type="ARBA" id="ARBA00023077"/>
    </source>
</evidence>
<evidence type="ECO:0000256" key="15">
    <source>
        <dbReference type="PROSITE-ProRule" id="PRU10144"/>
    </source>
</evidence>
<name>A0A089YD69_9PSED</name>
<comment type="subcellular location">
    <subcellularLocation>
        <location evidence="1 14">Cell outer membrane</location>
        <topology evidence="1 14">Multi-pass membrane protein</topology>
    </subcellularLocation>
</comment>
<keyword evidence="4 14" id="KW-1134">Transmembrane beta strand</keyword>
<evidence type="ECO:0000256" key="16">
    <source>
        <dbReference type="RuleBase" id="RU003357"/>
    </source>
</evidence>
<evidence type="ECO:0000256" key="14">
    <source>
        <dbReference type="PROSITE-ProRule" id="PRU01360"/>
    </source>
</evidence>
<evidence type="ECO:0000256" key="3">
    <source>
        <dbReference type="ARBA" id="ARBA00022448"/>
    </source>
</evidence>
<protein>
    <recommendedName>
        <fullName evidence="17">Secretin/TonB short N-terminal domain-containing protein</fullName>
    </recommendedName>
</protein>
<dbReference type="eggNOG" id="COG4773">
    <property type="taxonomic scope" value="Bacteria"/>
</dbReference>
<dbReference type="EMBL" id="CP009455">
    <property type="protein sequence ID" value="AIR89693.1"/>
    <property type="molecule type" value="Genomic_DNA"/>
</dbReference>
<dbReference type="Gene3D" id="2.170.130.10">
    <property type="entry name" value="TonB-dependent receptor, plug domain"/>
    <property type="match status" value="1"/>
</dbReference>
<organism evidence="18 19">
    <name type="scientific">Pseudomonas cremoricolorata</name>
    <dbReference type="NCBI Taxonomy" id="157783"/>
    <lineage>
        <taxon>Bacteria</taxon>
        <taxon>Pseudomonadati</taxon>
        <taxon>Pseudomonadota</taxon>
        <taxon>Gammaproteobacteria</taxon>
        <taxon>Pseudomonadales</taxon>
        <taxon>Pseudomonadaceae</taxon>
        <taxon>Pseudomonas</taxon>
    </lineage>
</organism>
<dbReference type="NCBIfam" id="TIGR01783">
    <property type="entry name" value="TonB-siderophor"/>
    <property type="match status" value="1"/>
</dbReference>
<keyword evidence="7" id="KW-0732">Signal</keyword>
<dbReference type="PROSITE" id="PS52016">
    <property type="entry name" value="TONB_DEPENDENT_REC_3"/>
    <property type="match status" value="1"/>
</dbReference>
<dbReference type="GO" id="GO:0038023">
    <property type="term" value="F:signaling receptor activity"/>
    <property type="evidence" value="ECO:0007669"/>
    <property type="project" value="InterPro"/>
</dbReference>
<keyword evidence="11 14" id="KW-0472">Membrane</keyword>
<evidence type="ECO:0000256" key="13">
    <source>
        <dbReference type="ARBA" id="ARBA00023237"/>
    </source>
</evidence>
<dbReference type="SMART" id="SM00965">
    <property type="entry name" value="STN"/>
    <property type="match status" value="1"/>
</dbReference>
<dbReference type="SUPFAM" id="SSF56935">
    <property type="entry name" value="Porins"/>
    <property type="match status" value="1"/>
</dbReference>
<dbReference type="GO" id="GO:0009279">
    <property type="term" value="C:cell outer membrane"/>
    <property type="evidence" value="ECO:0007669"/>
    <property type="project" value="UniProtKB-SubCell"/>
</dbReference>
<dbReference type="Pfam" id="PF07715">
    <property type="entry name" value="Plug"/>
    <property type="match status" value="1"/>
</dbReference>
<keyword evidence="12" id="KW-0675">Receptor</keyword>
<dbReference type="Pfam" id="PF00593">
    <property type="entry name" value="TonB_dep_Rec_b-barrel"/>
    <property type="match status" value="1"/>
</dbReference>
<evidence type="ECO:0000256" key="8">
    <source>
        <dbReference type="ARBA" id="ARBA00023004"/>
    </source>
</evidence>
<keyword evidence="10 16" id="KW-0798">TonB box</keyword>
<evidence type="ECO:0000256" key="7">
    <source>
        <dbReference type="ARBA" id="ARBA00022729"/>
    </source>
</evidence>
<proteinExistence type="inferred from homology"/>
<dbReference type="PANTHER" id="PTHR32552:SF74">
    <property type="entry name" value="HYDROXAMATE SIDEROPHORE RECEPTOR FHUE"/>
    <property type="match status" value="1"/>
</dbReference>
<comment type="similarity">
    <text evidence="2 14 16">Belongs to the TonB-dependent receptor family.</text>
</comment>
<accession>A0A089YD69</accession>
<dbReference type="GO" id="GO:0015891">
    <property type="term" value="P:siderophore transport"/>
    <property type="evidence" value="ECO:0007669"/>
    <property type="project" value="InterPro"/>
</dbReference>
<dbReference type="PANTHER" id="PTHR32552">
    <property type="entry name" value="FERRICHROME IRON RECEPTOR-RELATED"/>
    <property type="match status" value="1"/>
</dbReference>
<dbReference type="InterPro" id="IPR000531">
    <property type="entry name" value="Beta-barrel_TonB"/>
</dbReference>
<keyword evidence="5" id="KW-0410">Iron transport</keyword>
<dbReference type="InterPro" id="IPR010105">
    <property type="entry name" value="TonB_sidphr_rcpt"/>
</dbReference>
<sequence length="827" mass="90149">MLRHGHTLTLALALALGTGAVLTPISVLAASAAGTVSLHLAAQPLDRALTQLADAANVRIIFNSGDVSARRSPALNGRYSLAQALNQLLEGSGYSWRKLDEHTLVLEPSNTQAGTLELSTTLVNAAVLGNVTEGTGSYALGSAQVGGKGEQTLREIPQSVSAITRQRMNDQGLTSLNQVLEQTTGISTTGGNDVNTSILARGFALTNIQTDGGAAALRQQSYDTLPDMTPYDHVEVLRGSDGLYGGTGEPAGTINLVRKRALDHNQVIVQSSAGSWNNYRQEVDVTGPLGFDGKLRGRAAVTYEDKNYFYDRADSEKHVVFGTLEADLSPDTLVTVGGTYEWRDMDGYWDEGFPRYTTGDPLKLSRSTSLAADWSTNNYTRKEGFLKLRQQLNDAWEFNTSYTKSKYQTTQNQGQIEGPIDPTLAAGGTYQRFIRDYSNDQDLLDGNLIGRIDALGRSHELLLGVDYTESHRTYADHSDFGSAVPIDPFDGSIGSMPEPAKPPLYYETPTWITRKSGAYATLKAQLSDPLKLIAGARYTDFNGFNRVLVPSFNADTVRGGKESGIVTPYGGLVYELDDAWSVYTSYAQIYKPQTEYVDRSFAPLKAITGDTYELGGKGELLGGRLNVSSALYYVKRQNEAIRVFSATAPNSQNNCCYVADGEIVSKGIDAEVSGELMPGWQLFAGYTFNINEQTKAADGASNGKPLSTQTPKHLFKFFTTYQLPAGLERWKVGLGATVQSSNYVSGSVQRRLGDGTLSPAKDEYNFTQAGYAVWNSLLEYRIDEHWTAAGNLNNLFDKTYYQTVESSSYGNWYGAPRNFMLTLRGTF</sequence>
<keyword evidence="8" id="KW-0408">Iron</keyword>
<keyword evidence="9" id="KW-0406">Ion transport</keyword>
<dbReference type="InterPro" id="IPR011662">
    <property type="entry name" value="Secretin/TonB_short_N"/>
</dbReference>
<dbReference type="Gene3D" id="2.40.170.20">
    <property type="entry name" value="TonB-dependent receptor, beta-barrel domain"/>
    <property type="match status" value="1"/>
</dbReference>
<evidence type="ECO:0000313" key="18">
    <source>
        <dbReference type="EMBL" id="AIR89693.1"/>
    </source>
</evidence>
<feature type="domain" description="Secretin/TonB short N-terminal" evidence="17">
    <location>
        <begin position="58"/>
        <end position="109"/>
    </location>
</feature>
<dbReference type="GO" id="GO:0015344">
    <property type="term" value="F:siderophore uptake transmembrane transporter activity"/>
    <property type="evidence" value="ECO:0007669"/>
    <property type="project" value="TreeGrafter"/>
</dbReference>
<evidence type="ECO:0000256" key="2">
    <source>
        <dbReference type="ARBA" id="ARBA00009810"/>
    </source>
</evidence>
<keyword evidence="6 14" id="KW-0812">Transmembrane</keyword>
<dbReference type="CDD" id="cd01347">
    <property type="entry name" value="ligand_gated_channel"/>
    <property type="match status" value="1"/>
</dbReference>
<evidence type="ECO:0000256" key="6">
    <source>
        <dbReference type="ARBA" id="ARBA00022692"/>
    </source>
</evidence>
<dbReference type="Gene3D" id="3.55.50.30">
    <property type="match status" value="1"/>
</dbReference>
<dbReference type="InterPro" id="IPR036942">
    <property type="entry name" value="Beta-barrel_TonB_sf"/>
</dbReference>
<evidence type="ECO:0000256" key="11">
    <source>
        <dbReference type="ARBA" id="ARBA00023136"/>
    </source>
</evidence>
<dbReference type="KEGG" id="psw:LK03_10505"/>
<evidence type="ECO:0000259" key="17">
    <source>
        <dbReference type="SMART" id="SM00965"/>
    </source>
</evidence>
<dbReference type="AlphaFoldDB" id="A0A089YD69"/>
<evidence type="ECO:0000256" key="12">
    <source>
        <dbReference type="ARBA" id="ARBA00023170"/>
    </source>
</evidence>
<dbReference type="InterPro" id="IPR037066">
    <property type="entry name" value="Plug_dom_sf"/>
</dbReference>
<dbReference type="InterPro" id="IPR039426">
    <property type="entry name" value="TonB-dep_rcpt-like"/>
</dbReference>
<feature type="short sequence motif" description="TonB C-terminal box" evidence="15">
    <location>
        <begin position="810"/>
        <end position="827"/>
    </location>
</feature>
<dbReference type="STRING" id="157783.LK03_10505"/>
<reference evidence="18 19" key="1">
    <citation type="submission" date="2014-09" db="EMBL/GenBank/DDBJ databases">
        <authorList>
            <person name="Chan K.-G."/>
        </authorList>
    </citation>
    <scope>NUCLEOTIDE SEQUENCE [LARGE SCALE GENOMIC DNA]</scope>
    <source>
        <strain evidence="18 19">ND07</strain>
    </source>
</reference>